<dbReference type="Pfam" id="PF00990">
    <property type="entry name" value="GGDEF"/>
    <property type="match status" value="1"/>
</dbReference>
<comment type="caution">
    <text evidence="4">The sequence shown here is derived from an EMBL/GenBank/DDBJ whole genome shotgun (WGS) entry which is preliminary data.</text>
</comment>
<dbReference type="CDD" id="cd01949">
    <property type="entry name" value="GGDEF"/>
    <property type="match status" value="1"/>
</dbReference>
<dbReference type="InterPro" id="IPR029787">
    <property type="entry name" value="Nucleotide_cyclase"/>
</dbReference>
<dbReference type="SUPFAM" id="SSF141868">
    <property type="entry name" value="EAL domain-like"/>
    <property type="match status" value="1"/>
</dbReference>
<reference evidence="4 5" key="1">
    <citation type="submission" date="2019-08" db="EMBL/GenBank/DDBJ databases">
        <title>Bradyrhizobium hipponensis sp. nov., a rhizobium isolated from a Lupinus angustifolius root nodule in Tunisia.</title>
        <authorList>
            <person name="Off K."/>
            <person name="Rejili M."/>
            <person name="Mars M."/>
            <person name="Brachmann A."/>
            <person name="Marin M."/>
        </authorList>
    </citation>
    <scope>NUCLEOTIDE SEQUENCE [LARGE SCALE GENOMIC DNA]</scope>
    <source>
        <strain evidence="5">aSej3</strain>
    </source>
</reference>
<dbReference type="InterPro" id="IPR052155">
    <property type="entry name" value="Biofilm_reg_signaling"/>
</dbReference>
<evidence type="ECO:0000313" key="4">
    <source>
        <dbReference type="EMBL" id="TYO62298.1"/>
    </source>
</evidence>
<evidence type="ECO:0000313" key="5">
    <source>
        <dbReference type="Proteomes" id="UP000324797"/>
    </source>
</evidence>
<dbReference type="Gene3D" id="3.20.20.450">
    <property type="entry name" value="EAL domain"/>
    <property type="match status" value="1"/>
</dbReference>
<dbReference type="GO" id="GO:0003824">
    <property type="term" value="F:catalytic activity"/>
    <property type="evidence" value="ECO:0007669"/>
    <property type="project" value="UniProtKB-ARBA"/>
</dbReference>
<proteinExistence type="predicted"/>
<dbReference type="SUPFAM" id="SSF55073">
    <property type="entry name" value="Nucleotide cyclase"/>
    <property type="match status" value="1"/>
</dbReference>
<feature type="transmembrane region" description="Helical" evidence="1">
    <location>
        <begin position="12"/>
        <end position="35"/>
    </location>
</feature>
<dbReference type="NCBIfam" id="TIGR00254">
    <property type="entry name" value="GGDEF"/>
    <property type="match status" value="1"/>
</dbReference>
<dbReference type="InterPro" id="IPR043128">
    <property type="entry name" value="Rev_trsase/Diguanyl_cyclase"/>
</dbReference>
<evidence type="ECO:0000256" key="1">
    <source>
        <dbReference type="SAM" id="Phobius"/>
    </source>
</evidence>
<dbReference type="InterPro" id="IPR035919">
    <property type="entry name" value="EAL_sf"/>
</dbReference>
<evidence type="ECO:0000259" key="3">
    <source>
        <dbReference type="PROSITE" id="PS50887"/>
    </source>
</evidence>
<keyword evidence="1" id="KW-0472">Membrane</keyword>
<gene>
    <name evidence="4" type="ORF">FXV83_33535</name>
</gene>
<dbReference type="PROSITE" id="PS50883">
    <property type="entry name" value="EAL"/>
    <property type="match status" value="1"/>
</dbReference>
<organism evidence="4 5">
    <name type="scientific">Bradyrhizobium hipponense</name>
    <dbReference type="NCBI Taxonomy" id="2605638"/>
    <lineage>
        <taxon>Bacteria</taxon>
        <taxon>Pseudomonadati</taxon>
        <taxon>Pseudomonadota</taxon>
        <taxon>Alphaproteobacteria</taxon>
        <taxon>Hyphomicrobiales</taxon>
        <taxon>Nitrobacteraceae</taxon>
        <taxon>Bradyrhizobium</taxon>
    </lineage>
</organism>
<keyword evidence="5" id="KW-1185">Reference proteome</keyword>
<keyword evidence="1" id="KW-1133">Transmembrane helix</keyword>
<evidence type="ECO:0000259" key="2">
    <source>
        <dbReference type="PROSITE" id="PS50883"/>
    </source>
</evidence>
<dbReference type="SMART" id="SM00052">
    <property type="entry name" value="EAL"/>
    <property type="match status" value="1"/>
</dbReference>
<feature type="domain" description="EAL" evidence="2">
    <location>
        <begin position="395"/>
        <end position="646"/>
    </location>
</feature>
<protein>
    <submittedName>
        <fullName evidence="4">EAL domain-containing protein</fullName>
    </submittedName>
</protein>
<sequence>MRSLVPRMTNLSLRLGVILLVMVLVVLFGGIWAMIQVAADRLMNAHALATARDWAQFVGANVADLEQIAAGEQPSAASMRFLQTARKSEAVYRYIIFNRDGYSQLVSSRDRIVLVDLSERSAEAGRAATTGQVVVAMNTTSSPDRPGYFAEAFIPAVVRGETVAVVGAYVDETDVRNHLQYGVLASVPVLCALVGFAFGVPTIAWYRRTKEKQHADRRIRYLAHHDELTGLANRAHLIERLDDALALLPSTGAQLALHFIDLDRFKQVNDWFGHDGGDFLLRTVAQRLREVVRAEDTIARLGGDEFVVVQTELRSKQQAEAFAERLMSALIPPIWYKQQEITVGFTIGIARTPSDGVTRDQLLKSADLALYNGKTEGRNCIRFFSPEMDEAFKQRLELESVIRDASANERFVLYYQPVFEIRDGRLVGFEALLRLPRPDGSMMPPATFIPMIEEMRLIDKVGIWALREACRAAMTWPRSLTVAVNLSSSQFEMKSISHMVETVLTETGLEPHRLELEITESLLLRNNDHTTEELGKLKEMGVAIVMDDFGTGYSSLSYLWQFPFDKIKIDRSFMQGYEDSAGDVETVVRAIIALGRELHKRVTVEGVETAKQVDFLYDANADQVQGFFFGRPAPATDVASIIQEHLAV</sequence>
<dbReference type="PANTHER" id="PTHR44757">
    <property type="entry name" value="DIGUANYLATE CYCLASE DGCP"/>
    <property type="match status" value="1"/>
</dbReference>
<dbReference type="SMART" id="SM00267">
    <property type="entry name" value="GGDEF"/>
    <property type="match status" value="1"/>
</dbReference>
<dbReference type="Pfam" id="PF00563">
    <property type="entry name" value="EAL"/>
    <property type="match status" value="1"/>
</dbReference>
<accession>A0A5S4YE24</accession>
<dbReference type="AlphaFoldDB" id="A0A5S4YE24"/>
<dbReference type="InterPro" id="IPR000160">
    <property type="entry name" value="GGDEF_dom"/>
</dbReference>
<dbReference type="PROSITE" id="PS50887">
    <property type="entry name" value="GGDEF"/>
    <property type="match status" value="1"/>
</dbReference>
<dbReference type="InterPro" id="IPR001633">
    <property type="entry name" value="EAL_dom"/>
</dbReference>
<feature type="transmembrane region" description="Helical" evidence="1">
    <location>
        <begin position="181"/>
        <end position="206"/>
    </location>
</feature>
<dbReference type="CDD" id="cd01948">
    <property type="entry name" value="EAL"/>
    <property type="match status" value="1"/>
</dbReference>
<keyword evidence="1" id="KW-0812">Transmembrane</keyword>
<dbReference type="EMBL" id="VSTH01000139">
    <property type="protein sequence ID" value="TYO62298.1"/>
    <property type="molecule type" value="Genomic_DNA"/>
</dbReference>
<dbReference type="PANTHER" id="PTHR44757:SF2">
    <property type="entry name" value="BIOFILM ARCHITECTURE MAINTENANCE PROTEIN MBAA"/>
    <property type="match status" value="1"/>
</dbReference>
<name>A0A5S4YE24_9BRAD</name>
<feature type="domain" description="GGDEF" evidence="3">
    <location>
        <begin position="253"/>
        <end position="386"/>
    </location>
</feature>
<dbReference type="Gene3D" id="3.30.70.270">
    <property type="match status" value="1"/>
</dbReference>
<dbReference type="Proteomes" id="UP000324797">
    <property type="component" value="Unassembled WGS sequence"/>
</dbReference>
<dbReference type="FunFam" id="3.30.70.270:FF:000001">
    <property type="entry name" value="Diguanylate cyclase domain protein"/>
    <property type="match status" value="1"/>
</dbReference>